<keyword evidence="2" id="KW-1185">Reference proteome</keyword>
<dbReference type="Proteomes" id="UP000222542">
    <property type="component" value="Unassembled WGS sequence"/>
</dbReference>
<gene>
    <name evidence="1" type="ORF">T459_04098</name>
</gene>
<reference evidence="1 2" key="2">
    <citation type="journal article" date="2017" name="Genome Biol.">
        <title>New reference genome sequences of hot pepper reveal the massive evolution of plant disease-resistance genes by retroduplication.</title>
        <authorList>
            <person name="Kim S."/>
            <person name="Park J."/>
            <person name="Yeom S.I."/>
            <person name="Kim Y.M."/>
            <person name="Seo E."/>
            <person name="Kim K.T."/>
            <person name="Kim M.S."/>
            <person name="Lee J.M."/>
            <person name="Cheong K."/>
            <person name="Shin H.S."/>
            <person name="Kim S.B."/>
            <person name="Han K."/>
            <person name="Lee J."/>
            <person name="Park M."/>
            <person name="Lee H.A."/>
            <person name="Lee H.Y."/>
            <person name="Lee Y."/>
            <person name="Oh S."/>
            <person name="Lee J.H."/>
            <person name="Choi E."/>
            <person name="Choi E."/>
            <person name="Lee S.E."/>
            <person name="Jeon J."/>
            <person name="Kim H."/>
            <person name="Choi G."/>
            <person name="Song H."/>
            <person name="Lee J."/>
            <person name="Lee S.C."/>
            <person name="Kwon J.K."/>
            <person name="Lee H.Y."/>
            <person name="Koo N."/>
            <person name="Hong Y."/>
            <person name="Kim R.W."/>
            <person name="Kang W.H."/>
            <person name="Huh J.H."/>
            <person name="Kang B.C."/>
            <person name="Yang T.J."/>
            <person name="Lee Y.H."/>
            <person name="Bennetzen J.L."/>
            <person name="Choi D."/>
        </authorList>
    </citation>
    <scope>NUCLEOTIDE SEQUENCE [LARGE SCALE GENOMIC DNA]</scope>
    <source>
        <strain evidence="2">cv. CM334</strain>
    </source>
</reference>
<sequence>MLPTLRSFDFIGALQFISLRDLPLPAKLSLVDIRSSKIASHRGSCSGPNKLLSPVTNDDVDEVSASFSDVMLNHLRTVKFTGTTGIKPEMELIKLPLDKSPMLVRMIVEPDQGDGSCEIRLKRLAELTKFRRASPEAEVLYII</sequence>
<evidence type="ECO:0000313" key="2">
    <source>
        <dbReference type="Proteomes" id="UP000222542"/>
    </source>
</evidence>
<dbReference type="AlphaFoldDB" id="A0A2G3A419"/>
<name>A0A2G3A419_CAPAN</name>
<reference evidence="1 2" key="1">
    <citation type="journal article" date="2014" name="Nat. Genet.">
        <title>Genome sequence of the hot pepper provides insights into the evolution of pungency in Capsicum species.</title>
        <authorList>
            <person name="Kim S."/>
            <person name="Park M."/>
            <person name="Yeom S.I."/>
            <person name="Kim Y.M."/>
            <person name="Lee J.M."/>
            <person name="Lee H.A."/>
            <person name="Seo E."/>
            <person name="Choi J."/>
            <person name="Cheong K."/>
            <person name="Kim K.T."/>
            <person name="Jung K."/>
            <person name="Lee G.W."/>
            <person name="Oh S.K."/>
            <person name="Bae C."/>
            <person name="Kim S.B."/>
            <person name="Lee H.Y."/>
            <person name="Kim S.Y."/>
            <person name="Kim M.S."/>
            <person name="Kang B.C."/>
            <person name="Jo Y.D."/>
            <person name="Yang H.B."/>
            <person name="Jeong H.J."/>
            <person name="Kang W.H."/>
            <person name="Kwon J.K."/>
            <person name="Shin C."/>
            <person name="Lim J.Y."/>
            <person name="Park J.H."/>
            <person name="Huh J.H."/>
            <person name="Kim J.S."/>
            <person name="Kim B.D."/>
            <person name="Cohen O."/>
            <person name="Paran I."/>
            <person name="Suh M.C."/>
            <person name="Lee S.B."/>
            <person name="Kim Y.K."/>
            <person name="Shin Y."/>
            <person name="Noh S.J."/>
            <person name="Park J."/>
            <person name="Seo Y.S."/>
            <person name="Kwon S.Y."/>
            <person name="Kim H.A."/>
            <person name="Park J.M."/>
            <person name="Kim H.J."/>
            <person name="Choi S.B."/>
            <person name="Bosland P.W."/>
            <person name="Reeves G."/>
            <person name="Jo S.H."/>
            <person name="Lee B.W."/>
            <person name="Cho H.T."/>
            <person name="Choi H.S."/>
            <person name="Lee M.S."/>
            <person name="Yu Y."/>
            <person name="Do Choi Y."/>
            <person name="Park B.S."/>
            <person name="van Deynze A."/>
            <person name="Ashrafi H."/>
            <person name="Hill T."/>
            <person name="Kim W.T."/>
            <person name="Pai H.S."/>
            <person name="Ahn H.K."/>
            <person name="Yeam I."/>
            <person name="Giovannoni J.J."/>
            <person name="Rose J.K."/>
            <person name="Sorensen I."/>
            <person name="Lee S.J."/>
            <person name="Kim R.W."/>
            <person name="Choi I.Y."/>
            <person name="Choi B.S."/>
            <person name="Lim J.S."/>
            <person name="Lee Y.H."/>
            <person name="Choi D."/>
        </authorList>
    </citation>
    <scope>NUCLEOTIDE SEQUENCE [LARGE SCALE GENOMIC DNA]</scope>
    <source>
        <strain evidence="2">cv. CM334</strain>
    </source>
</reference>
<dbReference type="EMBL" id="AYRZ02000002">
    <property type="protein sequence ID" value="PHT88985.1"/>
    <property type="molecule type" value="Genomic_DNA"/>
</dbReference>
<organism evidence="1 2">
    <name type="scientific">Capsicum annuum</name>
    <name type="common">Capsicum pepper</name>
    <dbReference type="NCBI Taxonomy" id="4072"/>
    <lineage>
        <taxon>Eukaryota</taxon>
        <taxon>Viridiplantae</taxon>
        <taxon>Streptophyta</taxon>
        <taxon>Embryophyta</taxon>
        <taxon>Tracheophyta</taxon>
        <taxon>Spermatophyta</taxon>
        <taxon>Magnoliopsida</taxon>
        <taxon>eudicotyledons</taxon>
        <taxon>Gunneridae</taxon>
        <taxon>Pentapetalae</taxon>
        <taxon>asterids</taxon>
        <taxon>lamiids</taxon>
        <taxon>Solanales</taxon>
        <taxon>Solanaceae</taxon>
        <taxon>Solanoideae</taxon>
        <taxon>Capsiceae</taxon>
        <taxon>Capsicum</taxon>
    </lineage>
</organism>
<evidence type="ECO:0000313" key="1">
    <source>
        <dbReference type="EMBL" id="PHT88985.1"/>
    </source>
</evidence>
<accession>A0A2G3A419</accession>
<dbReference type="Gramene" id="PHT88985">
    <property type="protein sequence ID" value="PHT88985"/>
    <property type="gene ID" value="T459_04098"/>
</dbReference>
<proteinExistence type="predicted"/>
<evidence type="ECO:0008006" key="3">
    <source>
        <dbReference type="Google" id="ProtNLM"/>
    </source>
</evidence>
<comment type="caution">
    <text evidence="1">The sequence shown here is derived from an EMBL/GenBank/DDBJ whole genome shotgun (WGS) entry which is preliminary data.</text>
</comment>
<protein>
    <recommendedName>
        <fullName evidence="3">FBD domain-containing protein</fullName>
    </recommendedName>
</protein>